<feature type="transmembrane region" description="Helical" evidence="6">
    <location>
        <begin position="76"/>
        <end position="98"/>
    </location>
</feature>
<evidence type="ECO:0000256" key="4">
    <source>
        <dbReference type="ARBA" id="ARBA00022989"/>
    </source>
</evidence>
<dbReference type="InterPro" id="IPR001851">
    <property type="entry name" value="ABC_transp_permease"/>
</dbReference>
<comment type="caution">
    <text evidence="7">The sequence shown here is derived from an EMBL/GenBank/DDBJ whole genome shotgun (WGS) entry which is preliminary data.</text>
</comment>
<comment type="subcellular location">
    <subcellularLocation>
        <location evidence="1">Cell membrane</location>
        <topology evidence="1">Multi-pass membrane protein</topology>
    </subcellularLocation>
</comment>
<keyword evidence="5 6" id="KW-0472">Membrane</keyword>
<evidence type="ECO:0000256" key="5">
    <source>
        <dbReference type="ARBA" id="ARBA00023136"/>
    </source>
</evidence>
<evidence type="ECO:0000256" key="6">
    <source>
        <dbReference type="SAM" id="Phobius"/>
    </source>
</evidence>
<dbReference type="eggNOG" id="COG4177">
    <property type="taxonomic scope" value="Bacteria"/>
</dbReference>
<evidence type="ECO:0000256" key="1">
    <source>
        <dbReference type="ARBA" id="ARBA00004651"/>
    </source>
</evidence>
<protein>
    <submittedName>
        <fullName evidence="7">ABC-type transport system permease protein II</fullName>
    </submittedName>
</protein>
<dbReference type="CDD" id="cd06581">
    <property type="entry name" value="TM_PBP1_LivM_like"/>
    <property type="match status" value="1"/>
</dbReference>
<dbReference type="EMBL" id="AWXZ01000039">
    <property type="protein sequence ID" value="ESR23449.1"/>
    <property type="molecule type" value="Genomic_DNA"/>
</dbReference>
<evidence type="ECO:0000256" key="3">
    <source>
        <dbReference type="ARBA" id="ARBA00022692"/>
    </source>
</evidence>
<feature type="transmembrane region" description="Helical" evidence="6">
    <location>
        <begin position="104"/>
        <end position="126"/>
    </location>
</feature>
<feature type="transmembrane region" description="Helical" evidence="6">
    <location>
        <begin position="232"/>
        <end position="257"/>
    </location>
</feature>
<accession>V4RDK5</accession>
<keyword evidence="2" id="KW-1003">Cell membrane</keyword>
<evidence type="ECO:0000313" key="7">
    <source>
        <dbReference type="EMBL" id="ESR23449.1"/>
    </source>
</evidence>
<dbReference type="PATRIC" id="fig|631454.5.peg.3477"/>
<keyword evidence="8" id="KW-1185">Reference proteome</keyword>
<keyword evidence="4 6" id="KW-1133">Transmembrane helix</keyword>
<evidence type="ECO:0000256" key="2">
    <source>
        <dbReference type="ARBA" id="ARBA00022475"/>
    </source>
</evidence>
<dbReference type="RefSeq" id="WP_023433635.1">
    <property type="nucleotide sequence ID" value="NZ_AWXZ01000039.1"/>
</dbReference>
<feature type="transmembrane region" description="Helical" evidence="6">
    <location>
        <begin position="36"/>
        <end position="64"/>
    </location>
</feature>
<organism evidence="7 8">
    <name type="scientific">Lutibaculum baratangense AMV1</name>
    <dbReference type="NCBI Taxonomy" id="631454"/>
    <lineage>
        <taxon>Bacteria</taxon>
        <taxon>Pseudomonadati</taxon>
        <taxon>Pseudomonadota</taxon>
        <taxon>Alphaproteobacteria</taxon>
        <taxon>Hyphomicrobiales</taxon>
        <taxon>Tepidamorphaceae</taxon>
        <taxon>Lutibaculum</taxon>
    </lineage>
</organism>
<dbReference type="Proteomes" id="UP000017819">
    <property type="component" value="Unassembled WGS sequence"/>
</dbReference>
<proteinExistence type="predicted"/>
<dbReference type="AlphaFoldDB" id="V4RDK5"/>
<dbReference type="PANTHER" id="PTHR30482">
    <property type="entry name" value="HIGH-AFFINITY BRANCHED-CHAIN AMINO ACID TRANSPORT SYSTEM PERMEASE"/>
    <property type="match status" value="1"/>
</dbReference>
<dbReference type="Pfam" id="PF02653">
    <property type="entry name" value="BPD_transp_2"/>
    <property type="match status" value="1"/>
</dbReference>
<dbReference type="PANTHER" id="PTHR30482:SF17">
    <property type="entry name" value="ABC TRANSPORTER ATP-BINDING PROTEIN"/>
    <property type="match status" value="1"/>
</dbReference>
<feature type="transmembrane region" description="Helical" evidence="6">
    <location>
        <begin position="277"/>
        <end position="301"/>
    </location>
</feature>
<dbReference type="GO" id="GO:0005886">
    <property type="term" value="C:plasma membrane"/>
    <property type="evidence" value="ECO:0007669"/>
    <property type="project" value="UniProtKB-SubCell"/>
</dbReference>
<dbReference type="STRING" id="631454.N177_3517"/>
<feature type="transmembrane region" description="Helical" evidence="6">
    <location>
        <begin position="202"/>
        <end position="225"/>
    </location>
</feature>
<keyword evidence="3 6" id="KW-0812">Transmembrane</keyword>
<gene>
    <name evidence="7" type="ORF">N177_3517</name>
</gene>
<sequence length="311" mass="33028">MRIALLLALAALFVAFPLAFPWLAFVFTLVISKGFAALGVAVLLRAGLISIGHALFYSLGAYTVAYLSRGAGVTDLILQLAGAVAVSSLVGLIIGLFMVRYRGIFFAMLNLAVSMVFFTLLSKLYALTGGTDGVRIGTPTLFGTTIERDTLESILLYGGLVLAFGVGYLVHRYLKSPMGEALPAVETNEIRLEYLGIAVPRVLLAAYVASAGLAGLGGAMYGLLVGHVSPELAYWTISGQLVLVAVLGGIGGVVGPFVGAFFLEIIRSFAVIYFDNIWNLIIGAGLLIVIFFLPRGLYGLIERATQRGPRR</sequence>
<name>V4RDK5_9HYPH</name>
<reference evidence="7 8" key="1">
    <citation type="journal article" date="2014" name="Genome Announc.">
        <title>Draft Genome Sequence of Lutibaculum baratangense Strain AMV1T, Isolated from a Mud Volcano in Andamans, India.</title>
        <authorList>
            <person name="Singh A."/>
            <person name="Sreenivas A."/>
            <person name="Sathyanarayana Reddy G."/>
            <person name="Pinnaka A.K."/>
            <person name="Shivaji S."/>
        </authorList>
    </citation>
    <scope>NUCLEOTIDE SEQUENCE [LARGE SCALE GENOMIC DNA]</scope>
    <source>
        <strain evidence="7 8">AMV1</strain>
    </source>
</reference>
<dbReference type="GO" id="GO:0015658">
    <property type="term" value="F:branched-chain amino acid transmembrane transporter activity"/>
    <property type="evidence" value="ECO:0007669"/>
    <property type="project" value="InterPro"/>
</dbReference>
<dbReference type="InterPro" id="IPR043428">
    <property type="entry name" value="LivM-like"/>
</dbReference>
<evidence type="ECO:0000313" key="8">
    <source>
        <dbReference type="Proteomes" id="UP000017819"/>
    </source>
</evidence>
<dbReference type="OrthoDB" id="9804361at2"/>
<feature type="transmembrane region" description="Helical" evidence="6">
    <location>
        <begin position="154"/>
        <end position="174"/>
    </location>
</feature>